<keyword evidence="2" id="KW-1185">Reference proteome</keyword>
<organism evidence="1 2">
    <name type="scientific">Halobaculum marinum</name>
    <dbReference type="NCBI Taxonomy" id="3031996"/>
    <lineage>
        <taxon>Archaea</taxon>
        <taxon>Methanobacteriati</taxon>
        <taxon>Methanobacteriota</taxon>
        <taxon>Stenosarchaea group</taxon>
        <taxon>Halobacteria</taxon>
        <taxon>Halobacteriales</taxon>
        <taxon>Haloferacaceae</taxon>
        <taxon>Halobaculum</taxon>
    </lineage>
</organism>
<proteinExistence type="predicted"/>
<gene>
    <name evidence="1" type="ORF">ACFQKD_13090</name>
</gene>
<dbReference type="EMBL" id="JBHTAG010000003">
    <property type="protein sequence ID" value="MFC7098240.1"/>
    <property type="molecule type" value="Genomic_DNA"/>
</dbReference>
<dbReference type="GeneID" id="79270837"/>
<dbReference type="RefSeq" id="WP_276237258.1">
    <property type="nucleotide sequence ID" value="NZ_CP119989.1"/>
</dbReference>
<dbReference type="Proteomes" id="UP001596388">
    <property type="component" value="Unassembled WGS sequence"/>
</dbReference>
<evidence type="ECO:0000313" key="2">
    <source>
        <dbReference type="Proteomes" id="UP001596388"/>
    </source>
</evidence>
<evidence type="ECO:0000313" key="1">
    <source>
        <dbReference type="EMBL" id="MFC7098240.1"/>
    </source>
</evidence>
<name>A0ABD5WXG0_9EURY</name>
<sequence>MNSRTRASSIDPPSNQISRRTAVKALGATAVGLAGLRAVTGRASADVPVSQTAYLITMTGRTSSGVTFTRPALLVVAPTIDRSGASGTGVNARDVAIRSGSPGSAPQAGSVWFATNTGLYPAVGIPADTTSRTAQIDIASVTQPDSNSIAIRLDGDPGGIARTALLNSFNALSGLTANVYQIYQGGMNLRFSDDASTIEGELLFGGIGYIYPGSAAMEARFSGTVVS</sequence>
<comment type="caution">
    <text evidence="1">The sequence shown here is derived from an EMBL/GenBank/DDBJ whole genome shotgun (WGS) entry which is preliminary data.</text>
</comment>
<reference evidence="1 2" key="1">
    <citation type="journal article" date="2019" name="Int. J. Syst. Evol. Microbiol.">
        <title>The Global Catalogue of Microorganisms (GCM) 10K type strain sequencing project: providing services to taxonomists for standard genome sequencing and annotation.</title>
        <authorList>
            <consortium name="The Broad Institute Genomics Platform"/>
            <consortium name="The Broad Institute Genome Sequencing Center for Infectious Disease"/>
            <person name="Wu L."/>
            <person name="Ma J."/>
        </authorList>
    </citation>
    <scope>NUCLEOTIDE SEQUENCE [LARGE SCALE GENOMIC DNA]</scope>
    <source>
        <strain evidence="1 2">DT55</strain>
    </source>
</reference>
<accession>A0ABD5WXG0</accession>
<dbReference type="AlphaFoldDB" id="A0ABD5WXG0"/>
<dbReference type="PROSITE" id="PS51318">
    <property type="entry name" value="TAT"/>
    <property type="match status" value="1"/>
</dbReference>
<protein>
    <recommendedName>
        <fullName evidence="3">Tat (Twin-arginine translocation) pathway signal sequence</fullName>
    </recommendedName>
</protein>
<dbReference type="InterPro" id="IPR006311">
    <property type="entry name" value="TAT_signal"/>
</dbReference>
<evidence type="ECO:0008006" key="3">
    <source>
        <dbReference type="Google" id="ProtNLM"/>
    </source>
</evidence>